<dbReference type="Pfam" id="PF13843">
    <property type="entry name" value="DDE_Tnp_1_7"/>
    <property type="match status" value="1"/>
</dbReference>
<dbReference type="OrthoDB" id="6146839at2759"/>
<reference evidence="3" key="1">
    <citation type="submission" date="2013-04" db="EMBL/GenBank/DDBJ databases">
        <authorList>
            <person name="Qu J."/>
            <person name="Murali S.C."/>
            <person name="Bandaranaike D."/>
            <person name="Bellair M."/>
            <person name="Blankenburg K."/>
            <person name="Chao H."/>
            <person name="Dinh H."/>
            <person name="Doddapaneni H."/>
            <person name="Downs B."/>
            <person name="Dugan-Rocha S."/>
            <person name="Elkadiri S."/>
            <person name="Gnanaolivu R.D."/>
            <person name="Hernandez B."/>
            <person name="Javaid M."/>
            <person name="Jayaseelan J.C."/>
            <person name="Lee S."/>
            <person name="Li M."/>
            <person name="Ming W."/>
            <person name="Munidasa M."/>
            <person name="Muniz J."/>
            <person name="Nguyen L."/>
            <person name="Ongeri F."/>
            <person name="Osuji N."/>
            <person name="Pu L.-L."/>
            <person name="Puazo M."/>
            <person name="Qu C."/>
            <person name="Quiroz J."/>
            <person name="Raj R."/>
            <person name="Weissenberger G."/>
            <person name="Xin Y."/>
            <person name="Zou X."/>
            <person name="Han Y."/>
            <person name="Richards S."/>
            <person name="Worley K."/>
            <person name="Muzny D."/>
            <person name="Gibbs R."/>
        </authorList>
    </citation>
    <scope>NUCLEOTIDE SEQUENCE</scope>
    <source>
        <strain evidence="3">Sampled in the wild</strain>
    </source>
</reference>
<organism evidence="3 4">
    <name type="scientific">Ladona fulva</name>
    <name type="common">Scarce chaser dragonfly</name>
    <name type="synonym">Libellula fulva</name>
    <dbReference type="NCBI Taxonomy" id="123851"/>
    <lineage>
        <taxon>Eukaryota</taxon>
        <taxon>Metazoa</taxon>
        <taxon>Ecdysozoa</taxon>
        <taxon>Arthropoda</taxon>
        <taxon>Hexapoda</taxon>
        <taxon>Insecta</taxon>
        <taxon>Pterygota</taxon>
        <taxon>Palaeoptera</taxon>
        <taxon>Odonata</taxon>
        <taxon>Epiprocta</taxon>
        <taxon>Anisoptera</taxon>
        <taxon>Libelluloidea</taxon>
        <taxon>Libellulidae</taxon>
        <taxon>Ladona</taxon>
    </lineage>
</organism>
<comment type="caution">
    <text evidence="3">The sequence shown here is derived from an EMBL/GenBank/DDBJ whole genome shotgun (WGS) entry which is preliminary data.</text>
</comment>
<accession>A0A8K0KRN9</accession>
<name>A0A8K0KRN9_LADFU</name>
<protein>
    <recommendedName>
        <fullName evidence="2">PiggyBac transposable element-derived protein domain-containing protein</fullName>
    </recommendedName>
</protein>
<dbReference type="PANTHER" id="PTHR46599">
    <property type="entry name" value="PIGGYBAC TRANSPOSABLE ELEMENT-DERIVED PROTEIN 4"/>
    <property type="match status" value="1"/>
</dbReference>
<dbReference type="Proteomes" id="UP000792457">
    <property type="component" value="Unassembled WGS sequence"/>
</dbReference>
<dbReference type="InterPro" id="IPR029526">
    <property type="entry name" value="PGBD"/>
</dbReference>
<feature type="region of interest" description="Disordered" evidence="1">
    <location>
        <begin position="121"/>
        <end position="154"/>
    </location>
</feature>
<sequence>MAMKWRDKREVCILSSTHDDAMVEVRSRGGGTKRKPQACIDYNDAMGEVDMIDQCIVTYSAARKRLKKYYQKLFHHLLDLAKFNSYVLYKKQGGGFTHLEFRLNLIQAIFLKYGKSTSEKVETSRERRSAVQTPGRLTGRHFPDVNPPSGKRKHGAKRCVVFCHRKPLGLCNE</sequence>
<feature type="domain" description="PiggyBac transposable element-derived protein" evidence="2">
    <location>
        <begin position="1"/>
        <end position="86"/>
    </location>
</feature>
<evidence type="ECO:0000313" key="4">
    <source>
        <dbReference type="Proteomes" id="UP000792457"/>
    </source>
</evidence>
<dbReference type="AlphaFoldDB" id="A0A8K0KRN9"/>
<keyword evidence="4" id="KW-1185">Reference proteome</keyword>
<gene>
    <name evidence="3" type="ORF">J437_LFUL018202</name>
</gene>
<reference evidence="3" key="2">
    <citation type="submission" date="2017-10" db="EMBL/GenBank/DDBJ databases">
        <title>Ladona fulva Genome sequencing and assembly.</title>
        <authorList>
            <person name="Murali S."/>
            <person name="Richards S."/>
            <person name="Bandaranaike D."/>
            <person name="Bellair M."/>
            <person name="Blankenburg K."/>
            <person name="Chao H."/>
            <person name="Dinh H."/>
            <person name="Doddapaneni H."/>
            <person name="Dugan-Rocha S."/>
            <person name="Elkadiri S."/>
            <person name="Gnanaolivu R."/>
            <person name="Hernandez B."/>
            <person name="Skinner E."/>
            <person name="Javaid M."/>
            <person name="Lee S."/>
            <person name="Li M."/>
            <person name="Ming W."/>
            <person name="Munidasa M."/>
            <person name="Muniz J."/>
            <person name="Nguyen L."/>
            <person name="Hughes D."/>
            <person name="Osuji N."/>
            <person name="Pu L.-L."/>
            <person name="Puazo M."/>
            <person name="Qu C."/>
            <person name="Quiroz J."/>
            <person name="Raj R."/>
            <person name="Weissenberger G."/>
            <person name="Xin Y."/>
            <person name="Zou X."/>
            <person name="Han Y."/>
            <person name="Worley K."/>
            <person name="Muzny D."/>
            <person name="Gibbs R."/>
        </authorList>
    </citation>
    <scope>NUCLEOTIDE SEQUENCE</scope>
    <source>
        <strain evidence="3">Sampled in the wild</strain>
    </source>
</reference>
<dbReference type="PANTHER" id="PTHR46599:SF3">
    <property type="entry name" value="PIGGYBAC TRANSPOSABLE ELEMENT-DERIVED PROTEIN 4"/>
    <property type="match status" value="1"/>
</dbReference>
<dbReference type="EMBL" id="KZ309365">
    <property type="protein sequence ID" value="KAG8238530.1"/>
    <property type="molecule type" value="Genomic_DNA"/>
</dbReference>
<evidence type="ECO:0000259" key="2">
    <source>
        <dbReference type="Pfam" id="PF13843"/>
    </source>
</evidence>
<evidence type="ECO:0000256" key="1">
    <source>
        <dbReference type="SAM" id="MobiDB-lite"/>
    </source>
</evidence>
<proteinExistence type="predicted"/>
<evidence type="ECO:0000313" key="3">
    <source>
        <dbReference type="EMBL" id="KAG8238530.1"/>
    </source>
</evidence>